<dbReference type="Proteomes" id="UP000243217">
    <property type="component" value="Unassembled WGS sequence"/>
</dbReference>
<evidence type="ECO:0000313" key="2">
    <source>
        <dbReference type="EMBL" id="OQR96832.1"/>
    </source>
</evidence>
<evidence type="ECO:0000313" key="3">
    <source>
        <dbReference type="Proteomes" id="UP000243217"/>
    </source>
</evidence>
<evidence type="ECO:0008006" key="4">
    <source>
        <dbReference type="Google" id="ProtNLM"/>
    </source>
</evidence>
<protein>
    <recommendedName>
        <fullName evidence="4">Glycosyltransferase (GlcNAc)</fullName>
    </recommendedName>
</protein>
<dbReference type="OrthoDB" id="76265at2759"/>
<reference evidence="2 3" key="1">
    <citation type="journal article" date="2014" name="Genome Biol. Evol.">
        <title>The secreted proteins of Achlya hypogyna and Thraustotheca clavata identify the ancestral oomycete secretome and reveal gene acquisitions by horizontal gene transfer.</title>
        <authorList>
            <person name="Misner I."/>
            <person name="Blouin N."/>
            <person name="Leonard G."/>
            <person name="Richards T.A."/>
            <person name="Lane C.E."/>
        </authorList>
    </citation>
    <scope>NUCLEOTIDE SEQUENCE [LARGE SCALE GENOMIC DNA]</scope>
    <source>
        <strain evidence="2 3">ATCC 34112</strain>
    </source>
</reference>
<keyword evidence="1" id="KW-0472">Membrane</keyword>
<keyword evidence="1" id="KW-0812">Transmembrane</keyword>
<dbReference type="PANTHER" id="PTHR34496">
    <property type="entry name" value="GLCNAC TRANSFERASE-RELATED"/>
    <property type="match status" value="1"/>
</dbReference>
<accession>A0A1V9ZFT0</accession>
<dbReference type="STRING" id="74557.A0A1V9ZFT0"/>
<keyword evidence="1" id="KW-1133">Transmembrane helix</keyword>
<dbReference type="AlphaFoldDB" id="A0A1V9ZFT0"/>
<keyword evidence="3" id="KW-1185">Reference proteome</keyword>
<sequence length="396" mass="45289">MSARGHRHRGGWQLNLKLIIVLGLVMVVGVMLFLNLMFVGMNTTPASAQQLAKSPNLRSNHRRILVLIANYRDTLRCSETLDSIFTNAAYPERVAVSLFDQLYLYEGEVRCFDAYCDNVGEENCKRSERLRHNATIDADDATGPTYGRYQTEEGIDLKIDTFTLAIDSHTLFIKDWDTELLRQWDSIGNPKAIITVYPDATTSMTPENAPRARVTLMCHAKIETEDGDSMVQYSASITVPAPATPRLMSQFAGGFNFGTAESALAVRNDPHTPYMFHGEEYSKAARLFTHGYDMYIPTRDIVFHWYEPRKVIWEKDWGARWIIQQKSKRRVRKILGLSTTSEEYFDQDMEKFSLGTKRTMAQFIKFSGIDPAAPYDNGNDYQFDNCHELEYVPYDD</sequence>
<proteinExistence type="predicted"/>
<dbReference type="InterPro" id="IPR021067">
    <property type="entry name" value="Glycosyltransferase"/>
</dbReference>
<name>A0A1V9ZFT0_9STRA</name>
<dbReference type="Pfam" id="PF11397">
    <property type="entry name" value="GlcNAc"/>
    <property type="match status" value="1"/>
</dbReference>
<dbReference type="EMBL" id="JNBS01001944">
    <property type="protein sequence ID" value="OQR96832.1"/>
    <property type="molecule type" value="Genomic_DNA"/>
</dbReference>
<evidence type="ECO:0000256" key="1">
    <source>
        <dbReference type="SAM" id="Phobius"/>
    </source>
</evidence>
<feature type="transmembrane region" description="Helical" evidence="1">
    <location>
        <begin position="20"/>
        <end position="41"/>
    </location>
</feature>
<comment type="caution">
    <text evidence="2">The sequence shown here is derived from an EMBL/GenBank/DDBJ whole genome shotgun (WGS) entry which is preliminary data.</text>
</comment>
<organism evidence="2 3">
    <name type="scientific">Thraustotheca clavata</name>
    <dbReference type="NCBI Taxonomy" id="74557"/>
    <lineage>
        <taxon>Eukaryota</taxon>
        <taxon>Sar</taxon>
        <taxon>Stramenopiles</taxon>
        <taxon>Oomycota</taxon>
        <taxon>Saprolegniomycetes</taxon>
        <taxon>Saprolegniales</taxon>
        <taxon>Achlyaceae</taxon>
        <taxon>Thraustotheca</taxon>
    </lineage>
</organism>
<gene>
    <name evidence="2" type="ORF">THRCLA_07154</name>
</gene>
<dbReference type="PANTHER" id="PTHR34496:SF6">
    <property type="entry name" value="GLYCOSYLTRANSFERASE 2-LIKE DOMAIN-CONTAINING PROTEIN"/>
    <property type="match status" value="1"/>
</dbReference>